<sequence>MKNANLIADMNLRQSEELERSETAYREGFGNQIEHLKRSALEHIRSRSSEEDRRALLQSLQTESAEQLAKSIENQIQRIKEDVAEENKILELLEAAKEN</sequence>
<reference evidence="3" key="1">
    <citation type="submission" date="2022-11" db="UniProtKB">
        <authorList>
            <consortium name="WormBaseParasite"/>
        </authorList>
    </citation>
    <scope>IDENTIFICATION</scope>
</reference>
<proteinExistence type="predicted"/>
<dbReference type="AlphaFoldDB" id="A0A915D9F3"/>
<evidence type="ECO:0000313" key="2">
    <source>
        <dbReference type="Proteomes" id="UP000887574"/>
    </source>
</evidence>
<evidence type="ECO:0000313" key="3">
    <source>
        <dbReference type="WBParaSite" id="jg17531"/>
    </source>
</evidence>
<organism evidence="2 3">
    <name type="scientific">Ditylenchus dipsaci</name>
    <dbReference type="NCBI Taxonomy" id="166011"/>
    <lineage>
        <taxon>Eukaryota</taxon>
        <taxon>Metazoa</taxon>
        <taxon>Ecdysozoa</taxon>
        <taxon>Nematoda</taxon>
        <taxon>Chromadorea</taxon>
        <taxon>Rhabditida</taxon>
        <taxon>Tylenchina</taxon>
        <taxon>Tylenchomorpha</taxon>
        <taxon>Sphaerularioidea</taxon>
        <taxon>Anguinidae</taxon>
        <taxon>Anguininae</taxon>
        <taxon>Ditylenchus</taxon>
    </lineage>
</organism>
<dbReference type="Proteomes" id="UP000887574">
    <property type="component" value="Unplaced"/>
</dbReference>
<evidence type="ECO:0000256" key="1">
    <source>
        <dbReference type="SAM" id="Coils"/>
    </source>
</evidence>
<dbReference type="WBParaSite" id="jg17531">
    <property type="protein sequence ID" value="jg17531"/>
    <property type="gene ID" value="jg17531"/>
</dbReference>
<keyword evidence="1" id="KW-0175">Coiled coil</keyword>
<keyword evidence="2" id="KW-1185">Reference proteome</keyword>
<accession>A0A915D9F3</accession>
<protein>
    <submittedName>
        <fullName evidence="3">Uncharacterized protein</fullName>
    </submittedName>
</protein>
<name>A0A915D9F3_9BILA</name>
<feature type="coiled-coil region" evidence="1">
    <location>
        <begin position="62"/>
        <end position="96"/>
    </location>
</feature>